<sequence>MREILGRRRRLRFWRKGGPAPQLDAALTCATEWNWPVLPGVGLNAAGRRTERGRGCACPDPECVVPGAHPFDPGLLAATTDERMVRWWWTHRPAAPVVLATGGGAPCAVSLPAVAGARALSALDHMEIRLGPVLATPTRWSLLVAPYSMERLGELLHAKDRVPSSLRFHGSGGYLVLPPSETGTGQVRWERAPLPGSAAPWLPDVEAVVDALVEASVFAPSGVTPPETGEGSRLTY</sequence>
<dbReference type="AlphaFoldDB" id="A0A2S1Z122"/>
<evidence type="ECO:0000313" key="2">
    <source>
        <dbReference type="EMBL" id="AWK10049.1"/>
    </source>
</evidence>
<dbReference type="InterPro" id="IPR015330">
    <property type="entry name" value="DNA_primase/pol_bifunc_N"/>
</dbReference>
<organism evidence="3 5">
    <name type="scientific">Streptomyces spongiicola</name>
    <dbReference type="NCBI Taxonomy" id="1690221"/>
    <lineage>
        <taxon>Bacteria</taxon>
        <taxon>Bacillati</taxon>
        <taxon>Actinomycetota</taxon>
        <taxon>Actinomycetes</taxon>
        <taxon>Kitasatosporales</taxon>
        <taxon>Streptomycetaceae</taxon>
        <taxon>Streptomyces</taxon>
    </lineage>
</organism>
<dbReference type="SMART" id="SM00943">
    <property type="entry name" value="Prim-Pol"/>
    <property type="match status" value="1"/>
</dbReference>
<keyword evidence="4" id="KW-1185">Reference proteome</keyword>
<feature type="domain" description="DNA primase/polymerase bifunctional N-terminal" evidence="1">
    <location>
        <begin position="26"/>
        <end position="202"/>
    </location>
</feature>
<dbReference type="OrthoDB" id="3691293at2"/>
<accession>A0A2S1Z122</accession>
<reference evidence="3 5" key="2">
    <citation type="submission" date="2018-07" db="EMBL/GenBank/DDBJ databases">
        <title>Whole Genome Shotgun Sequence of Streptomyces spongiicola strain 531S.</title>
        <authorList>
            <person name="Dohra H."/>
            <person name="Kodani S."/>
        </authorList>
    </citation>
    <scope>NUCLEOTIDE SEQUENCE [LARGE SCALE GENOMIC DNA]</scope>
    <source>
        <strain evidence="3 5">531S</strain>
    </source>
</reference>
<gene>
    <name evidence="2" type="ORF">DDQ41_15390</name>
    <name evidence="3" type="ORF">SSP531S_24310</name>
</gene>
<name>A0A2S1Z122_9ACTN</name>
<proteinExistence type="predicted"/>
<dbReference type="KEGG" id="sspo:DDQ41_15390"/>
<dbReference type="Proteomes" id="UP000245051">
    <property type="component" value="Chromosome"/>
</dbReference>
<evidence type="ECO:0000313" key="4">
    <source>
        <dbReference type="Proteomes" id="UP000245051"/>
    </source>
</evidence>
<dbReference type="EMBL" id="CP029254">
    <property type="protein sequence ID" value="AWK10049.1"/>
    <property type="molecule type" value="Genomic_DNA"/>
</dbReference>
<dbReference type="RefSeq" id="WP_109295000.1">
    <property type="nucleotide sequence ID" value="NZ_BGZL01000005.1"/>
</dbReference>
<evidence type="ECO:0000313" key="3">
    <source>
        <dbReference type="EMBL" id="GBQ01004.1"/>
    </source>
</evidence>
<dbReference type="Proteomes" id="UP000265354">
    <property type="component" value="Unassembled WGS sequence"/>
</dbReference>
<protein>
    <submittedName>
        <fullName evidence="3">DNA primase</fullName>
    </submittedName>
</protein>
<evidence type="ECO:0000259" key="1">
    <source>
        <dbReference type="SMART" id="SM00943"/>
    </source>
</evidence>
<reference evidence="2 4" key="1">
    <citation type="submission" date="2018-05" db="EMBL/GenBank/DDBJ databases">
        <title>Complete genome sequence of the Type Strain of Streptomyces spongiicola HNM0071, the producer of staurosporine.</title>
        <authorList>
            <person name="Zhou S."/>
            <person name="Huang X."/>
        </authorList>
    </citation>
    <scope>NUCLEOTIDE SEQUENCE [LARGE SCALE GENOMIC DNA]</scope>
    <source>
        <strain evidence="2 4">HNM0071</strain>
    </source>
</reference>
<dbReference type="EMBL" id="BGZL01000005">
    <property type="protein sequence ID" value="GBQ01004.1"/>
    <property type="molecule type" value="Genomic_DNA"/>
</dbReference>
<evidence type="ECO:0000313" key="5">
    <source>
        <dbReference type="Proteomes" id="UP000265354"/>
    </source>
</evidence>
<dbReference type="Pfam" id="PF09250">
    <property type="entry name" value="Prim-Pol"/>
    <property type="match status" value="1"/>
</dbReference>